<feature type="chain" id="PRO_5017442410" evidence="2">
    <location>
        <begin position="25"/>
        <end position="596"/>
    </location>
</feature>
<reference evidence="4" key="1">
    <citation type="submission" date="2017-02" db="EMBL/GenBank/DDBJ databases">
        <authorList>
            <person name="Tafer H."/>
            <person name="Lopandic K."/>
        </authorList>
    </citation>
    <scope>NUCLEOTIDE SEQUENCE [LARGE SCALE GENOMIC DNA]</scope>
    <source>
        <strain evidence="4">CBS 366.77</strain>
    </source>
</reference>
<accession>A0A3A2ZAV6</accession>
<keyword evidence="3" id="KW-0378">Hydrolase</keyword>
<feature type="region of interest" description="Disordered" evidence="1">
    <location>
        <begin position="532"/>
        <end position="576"/>
    </location>
</feature>
<gene>
    <name evidence="3" type="ORF">PHISCL_07388</name>
</gene>
<dbReference type="OrthoDB" id="4104179at2759"/>
<organism evidence="3 4">
    <name type="scientific">Aspergillus sclerotialis</name>
    <dbReference type="NCBI Taxonomy" id="2070753"/>
    <lineage>
        <taxon>Eukaryota</taxon>
        <taxon>Fungi</taxon>
        <taxon>Dikarya</taxon>
        <taxon>Ascomycota</taxon>
        <taxon>Pezizomycotina</taxon>
        <taxon>Eurotiomycetes</taxon>
        <taxon>Eurotiomycetidae</taxon>
        <taxon>Eurotiales</taxon>
        <taxon>Aspergillaceae</taxon>
        <taxon>Aspergillus</taxon>
        <taxon>Aspergillus subgen. Polypaecilum</taxon>
    </lineage>
</organism>
<dbReference type="Proteomes" id="UP000266188">
    <property type="component" value="Unassembled WGS sequence"/>
</dbReference>
<dbReference type="AlphaFoldDB" id="A0A3A2ZAV6"/>
<dbReference type="InterPro" id="IPR005198">
    <property type="entry name" value="Glyco_hydro_76"/>
</dbReference>
<dbReference type="Gene3D" id="1.50.10.20">
    <property type="match status" value="1"/>
</dbReference>
<dbReference type="PANTHER" id="PTHR47791">
    <property type="entry name" value="MEIOTICALLY UP-REGULATED GENE 191 PROTEIN"/>
    <property type="match status" value="1"/>
</dbReference>
<dbReference type="GO" id="GO:0005975">
    <property type="term" value="P:carbohydrate metabolic process"/>
    <property type="evidence" value="ECO:0007669"/>
    <property type="project" value="InterPro"/>
</dbReference>
<dbReference type="STRING" id="2070753.A0A3A2ZAV6"/>
<evidence type="ECO:0000313" key="4">
    <source>
        <dbReference type="Proteomes" id="UP000266188"/>
    </source>
</evidence>
<dbReference type="Pfam" id="PF03663">
    <property type="entry name" value="Glyco_hydro_76"/>
    <property type="match status" value="1"/>
</dbReference>
<dbReference type="InterPro" id="IPR053169">
    <property type="entry name" value="MUG_Protein"/>
</dbReference>
<proteinExistence type="predicted"/>
<comment type="caution">
    <text evidence="3">The sequence shown here is derived from an EMBL/GenBank/DDBJ whole genome shotgun (WGS) entry which is preliminary data.</text>
</comment>
<sequence length="596" mass="66016">MRPTSAIYIFLSTYLLSIQSGVNALALQSQNVLAQPSRETTLEQTGLDDGAFPQEHLPSSPVYLPTAANDTFEDLLHALNVMQDDYFELWQGKWPSAIDWTAAVLGTHVAATLSSLSATVGQSSSPAGTGNTQGYLSELQKGGRAFENLVNHFFDQLSAFYFGEDALGIRGEAFDDMMWVVLEWLENIKFQVLHSDLHYNSSWTEKTGQYWHGTQFRIPAAHRSRLFYGLASGGWDSTLCDGGMTWNPRLLPYKNAITNELYISSSVGMYLDFPGDIVDSPFAVESDDDSPYKYPHDPTHLKAAIEGYTWFKNSNMTGVGGLYADGFHIHGWKSEQDPGTGKCDELNTMVYTYNQGVILSGLRGLWIATLSQDYLRDAHDLMDKVIRATGWPNTSSKTWSGLGRGGVLEDTCDSTGTCSQDGQTFKGIFFHHLAELCRPLSPHELHFLESHNNSGGTNNWQFVFEWHEARCKLYRPWIEHNANAALITRNREGKFGTWWGQSYNPSESAISASSPLPEGAVDYRNYNGSDTLSGGIPATDKVDNMYGLKQTPNQQPPVQASGDPNDRGRGRTVETQSGGVAVLRALYVWKTSPSLS</sequence>
<dbReference type="SUPFAM" id="SSF48208">
    <property type="entry name" value="Six-hairpin glycosidases"/>
    <property type="match status" value="1"/>
</dbReference>
<keyword evidence="2" id="KW-0732">Signal</keyword>
<dbReference type="PANTHER" id="PTHR47791:SF2">
    <property type="entry name" value="ENDO MANNANASE, GH76 FAMILY (EUROFUNG)"/>
    <property type="match status" value="1"/>
</dbReference>
<evidence type="ECO:0000256" key="1">
    <source>
        <dbReference type="SAM" id="MobiDB-lite"/>
    </source>
</evidence>
<dbReference type="InterPro" id="IPR008928">
    <property type="entry name" value="6-hairpin_glycosidase_sf"/>
</dbReference>
<keyword evidence="4" id="KW-1185">Reference proteome</keyword>
<evidence type="ECO:0000313" key="3">
    <source>
        <dbReference type="EMBL" id="RJE20279.1"/>
    </source>
</evidence>
<feature type="signal peptide" evidence="2">
    <location>
        <begin position="1"/>
        <end position="24"/>
    </location>
</feature>
<name>A0A3A2ZAV6_9EURO</name>
<evidence type="ECO:0000256" key="2">
    <source>
        <dbReference type="SAM" id="SignalP"/>
    </source>
</evidence>
<protein>
    <submittedName>
        <fullName evidence="3">Glycosyl hydrolase</fullName>
    </submittedName>
</protein>
<dbReference type="EMBL" id="MVGC01000322">
    <property type="protein sequence ID" value="RJE20279.1"/>
    <property type="molecule type" value="Genomic_DNA"/>
</dbReference>
<dbReference type="GO" id="GO:0016787">
    <property type="term" value="F:hydrolase activity"/>
    <property type="evidence" value="ECO:0007669"/>
    <property type="project" value="UniProtKB-KW"/>
</dbReference>